<dbReference type="PROSITE" id="PS50011">
    <property type="entry name" value="PROTEIN_KINASE_DOM"/>
    <property type="match status" value="1"/>
</dbReference>
<dbReference type="InterPro" id="IPR011009">
    <property type="entry name" value="Kinase-like_dom_sf"/>
</dbReference>
<gene>
    <name evidence="8" type="ORF">SteCoe_1951</name>
</gene>
<evidence type="ECO:0000256" key="6">
    <source>
        <dbReference type="SAM" id="MobiDB-lite"/>
    </source>
</evidence>
<accession>A0A1R2D0J9</accession>
<dbReference type="PROSITE" id="PS00108">
    <property type="entry name" value="PROTEIN_KINASE_ST"/>
    <property type="match status" value="1"/>
</dbReference>
<keyword evidence="9" id="KW-1185">Reference proteome</keyword>
<dbReference type="PANTHER" id="PTHR24346:SF77">
    <property type="entry name" value="SERINE THREONINE PROTEIN KINASE"/>
    <property type="match status" value="1"/>
</dbReference>
<keyword evidence="5" id="KW-0723">Serine/threonine-protein kinase</keyword>
<evidence type="ECO:0000313" key="9">
    <source>
        <dbReference type="Proteomes" id="UP000187209"/>
    </source>
</evidence>
<sequence length="458" mass="51936">MGFCCSKSIKIASTSKKDDQITLPMTTLMPYSSQASLRIAPNHIKTRSSSPPKTLTKFDLPTPQGTKTCNTISPISVKKTQNLFEVAKSKPISSQTMKSVSTIDLDLIKKAKRFSLIISKNPNTDLDLSDNSESDEISIGSESPNTPLKFPNHCNTQTEMPKNISFKSLKTMNDVIHTQSLTKQRSLEGQKKINQYTFKGLLGTGAFGKVYKVIDDQGNPAAVKVYNKKTLRNRWIGKKRTAWDLIQSEIQIMSSLNHKGIIRLLEVIDFKESKKIYLVLEYIEKGSIFDKCPMTEKEAKNYFYDLVLAIEYLHNTAYVVHRDIKPQNLLITKDNHIKICDFGSAQFIDNLRDELNNSAGTYLFMPPEAHKAKGFRGKPADIWALGITLYYMIAGRTPFNSRNISSLCDEISQEEIMFTQNFSDKVKSLIRGMTDKDPEKRYSIDAVKEHLWFKDVIL</sequence>
<evidence type="ECO:0000256" key="5">
    <source>
        <dbReference type="RuleBase" id="RU000304"/>
    </source>
</evidence>
<comment type="similarity">
    <text evidence="5">Belongs to the protein kinase superfamily.</text>
</comment>
<dbReference type="GO" id="GO:0035556">
    <property type="term" value="P:intracellular signal transduction"/>
    <property type="evidence" value="ECO:0007669"/>
    <property type="project" value="TreeGrafter"/>
</dbReference>
<feature type="binding site" evidence="4">
    <location>
        <position position="224"/>
    </location>
    <ligand>
        <name>ATP</name>
        <dbReference type="ChEBI" id="CHEBI:30616"/>
    </ligand>
</feature>
<proteinExistence type="inferred from homology"/>
<organism evidence="8 9">
    <name type="scientific">Stentor coeruleus</name>
    <dbReference type="NCBI Taxonomy" id="5963"/>
    <lineage>
        <taxon>Eukaryota</taxon>
        <taxon>Sar</taxon>
        <taxon>Alveolata</taxon>
        <taxon>Ciliophora</taxon>
        <taxon>Postciliodesmatophora</taxon>
        <taxon>Heterotrichea</taxon>
        <taxon>Heterotrichida</taxon>
        <taxon>Stentoridae</taxon>
        <taxon>Stentor</taxon>
    </lineage>
</organism>
<reference evidence="8 9" key="1">
    <citation type="submission" date="2016-11" db="EMBL/GenBank/DDBJ databases">
        <title>The macronuclear genome of Stentor coeruleus: a giant cell with tiny introns.</title>
        <authorList>
            <person name="Slabodnick M."/>
            <person name="Ruby J.G."/>
            <person name="Reiff S.B."/>
            <person name="Swart E.C."/>
            <person name="Gosai S."/>
            <person name="Prabakaran S."/>
            <person name="Witkowska E."/>
            <person name="Larue G.E."/>
            <person name="Fisher S."/>
            <person name="Freeman R.M."/>
            <person name="Gunawardena J."/>
            <person name="Chu W."/>
            <person name="Stover N.A."/>
            <person name="Gregory B.D."/>
            <person name="Nowacki M."/>
            <person name="Derisi J."/>
            <person name="Roy S.W."/>
            <person name="Marshall W.F."/>
            <person name="Sood P."/>
        </authorList>
    </citation>
    <scope>NUCLEOTIDE SEQUENCE [LARGE SCALE GENOMIC DNA]</scope>
    <source>
        <strain evidence="8">WM001</strain>
    </source>
</reference>
<evidence type="ECO:0000259" key="7">
    <source>
        <dbReference type="PROSITE" id="PS50011"/>
    </source>
</evidence>
<dbReference type="InterPro" id="IPR008271">
    <property type="entry name" value="Ser/Thr_kinase_AS"/>
</dbReference>
<dbReference type="FunFam" id="1.10.510.10:FF:000571">
    <property type="entry name" value="Maternal embryonic leucine zipper kinase"/>
    <property type="match status" value="1"/>
</dbReference>
<dbReference type="PROSITE" id="PS00107">
    <property type="entry name" value="PROTEIN_KINASE_ATP"/>
    <property type="match status" value="1"/>
</dbReference>
<feature type="compositionally biased region" description="Acidic residues" evidence="6">
    <location>
        <begin position="127"/>
        <end position="136"/>
    </location>
</feature>
<evidence type="ECO:0000256" key="4">
    <source>
        <dbReference type="PROSITE-ProRule" id="PRU10141"/>
    </source>
</evidence>
<name>A0A1R2D0J9_9CILI</name>
<keyword evidence="3 4" id="KW-0067">ATP-binding</keyword>
<feature type="domain" description="Protein kinase" evidence="7">
    <location>
        <begin position="196"/>
        <end position="453"/>
    </location>
</feature>
<dbReference type="AlphaFoldDB" id="A0A1R2D0J9"/>
<comment type="caution">
    <text evidence="8">The sequence shown here is derived from an EMBL/GenBank/DDBJ whole genome shotgun (WGS) entry which is preliminary data.</text>
</comment>
<dbReference type="GO" id="GO:0004674">
    <property type="term" value="F:protein serine/threonine kinase activity"/>
    <property type="evidence" value="ECO:0007669"/>
    <property type="project" value="UniProtKB-KW"/>
</dbReference>
<keyword evidence="5" id="KW-0418">Kinase</keyword>
<evidence type="ECO:0000313" key="8">
    <source>
        <dbReference type="EMBL" id="OMJ94772.1"/>
    </source>
</evidence>
<dbReference type="InterPro" id="IPR017441">
    <property type="entry name" value="Protein_kinase_ATP_BS"/>
</dbReference>
<dbReference type="GO" id="GO:0005737">
    <property type="term" value="C:cytoplasm"/>
    <property type="evidence" value="ECO:0007669"/>
    <property type="project" value="TreeGrafter"/>
</dbReference>
<comment type="subunit">
    <text evidence="1">Monomer.</text>
</comment>
<dbReference type="SMART" id="SM00220">
    <property type="entry name" value="S_TKc"/>
    <property type="match status" value="1"/>
</dbReference>
<dbReference type="Pfam" id="PF00069">
    <property type="entry name" value="Pkinase"/>
    <property type="match status" value="1"/>
</dbReference>
<keyword evidence="2 4" id="KW-0547">Nucleotide-binding</keyword>
<dbReference type="Proteomes" id="UP000187209">
    <property type="component" value="Unassembled WGS sequence"/>
</dbReference>
<dbReference type="PANTHER" id="PTHR24346">
    <property type="entry name" value="MAP/MICROTUBULE AFFINITY-REGULATING KINASE"/>
    <property type="match status" value="1"/>
</dbReference>
<evidence type="ECO:0000256" key="1">
    <source>
        <dbReference type="ARBA" id="ARBA00011245"/>
    </source>
</evidence>
<dbReference type="GO" id="GO:0005524">
    <property type="term" value="F:ATP binding"/>
    <property type="evidence" value="ECO:0007669"/>
    <property type="project" value="UniProtKB-UniRule"/>
</dbReference>
<keyword evidence="5" id="KW-0808">Transferase</keyword>
<protein>
    <recommendedName>
        <fullName evidence="7">Protein kinase domain-containing protein</fullName>
    </recommendedName>
</protein>
<dbReference type="SUPFAM" id="SSF56112">
    <property type="entry name" value="Protein kinase-like (PK-like)"/>
    <property type="match status" value="1"/>
</dbReference>
<dbReference type="Gene3D" id="1.10.510.10">
    <property type="entry name" value="Transferase(Phosphotransferase) domain 1"/>
    <property type="match status" value="1"/>
</dbReference>
<dbReference type="CDD" id="cd14008">
    <property type="entry name" value="STKc_LKB1_CaMKK"/>
    <property type="match status" value="1"/>
</dbReference>
<dbReference type="OrthoDB" id="68483at2759"/>
<feature type="region of interest" description="Disordered" evidence="6">
    <location>
        <begin position="127"/>
        <end position="148"/>
    </location>
</feature>
<dbReference type="InterPro" id="IPR000719">
    <property type="entry name" value="Prot_kinase_dom"/>
</dbReference>
<evidence type="ECO:0000256" key="2">
    <source>
        <dbReference type="ARBA" id="ARBA00022741"/>
    </source>
</evidence>
<dbReference type="EMBL" id="MPUH01000021">
    <property type="protein sequence ID" value="OMJ94772.1"/>
    <property type="molecule type" value="Genomic_DNA"/>
</dbReference>
<evidence type="ECO:0000256" key="3">
    <source>
        <dbReference type="ARBA" id="ARBA00022840"/>
    </source>
</evidence>